<sequence>MVNQTLSLTDEIYAELVDGLKIGLDWTQFLAKHGP</sequence>
<proteinExistence type="predicted"/>
<gene>
    <name evidence="1" type="ORF">S12H4_09575</name>
</gene>
<accession>X1PT88</accession>
<reference evidence="1" key="1">
    <citation type="journal article" date="2014" name="Front. Microbiol.">
        <title>High frequency of phylogenetically diverse reductive dehalogenase-homologous genes in deep subseafloor sedimentary metagenomes.</title>
        <authorList>
            <person name="Kawai M."/>
            <person name="Futagami T."/>
            <person name="Toyoda A."/>
            <person name="Takaki Y."/>
            <person name="Nishi S."/>
            <person name="Hori S."/>
            <person name="Arai W."/>
            <person name="Tsubouchi T."/>
            <person name="Morono Y."/>
            <person name="Uchiyama I."/>
            <person name="Ito T."/>
            <person name="Fujiyama A."/>
            <person name="Inagaki F."/>
            <person name="Takami H."/>
        </authorList>
    </citation>
    <scope>NUCLEOTIDE SEQUENCE</scope>
    <source>
        <strain evidence="1">Expedition CK06-06</strain>
    </source>
</reference>
<dbReference type="AlphaFoldDB" id="X1PT88"/>
<comment type="caution">
    <text evidence="1">The sequence shown here is derived from an EMBL/GenBank/DDBJ whole genome shotgun (WGS) entry which is preliminary data.</text>
</comment>
<name>X1PT88_9ZZZZ</name>
<evidence type="ECO:0000313" key="1">
    <source>
        <dbReference type="EMBL" id="GAI59038.1"/>
    </source>
</evidence>
<protein>
    <submittedName>
        <fullName evidence="1">Uncharacterized protein</fullName>
    </submittedName>
</protein>
<feature type="non-terminal residue" evidence="1">
    <location>
        <position position="35"/>
    </location>
</feature>
<organism evidence="1">
    <name type="scientific">marine sediment metagenome</name>
    <dbReference type="NCBI Taxonomy" id="412755"/>
    <lineage>
        <taxon>unclassified sequences</taxon>
        <taxon>metagenomes</taxon>
        <taxon>ecological metagenomes</taxon>
    </lineage>
</organism>
<dbReference type="EMBL" id="BARW01003914">
    <property type="protein sequence ID" value="GAI59038.1"/>
    <property type="molecule type" value="Genomic_DNA"/>
</dbReference>